<name>A0AAV9W5U0_9PEZI</name>
<reference evidence="2 3" key="1">
    <citation type="submission" date="2023-08" db="EMBL/GenBank/DDBJ databases">
        <authorList>
            <person name="Palmer J.M."/>
        </authorList>
    </citation>
    <scope>NUCLEOTIDE SEQUENCE [LARGE SCALE GENOMIC DNA]</scope>
    <source>
        <strain evidence="2 3">TWF481</strain>
    </source>
</reference>
<organism evidence="2 3">
    <name type="scientific">Arthrobotrys musiformis</name>
    <dbReference type="NCBI Taxonomy" id="47236"/>
    <lineage>
        <taxon>Eukaryota</taxon>
        <taxon>Fungi</taxon>
        <taxon>Dikarya</taxon>
        <taxon>Ascomycota</taxon>
        <taxon>Pezizomycotina</taxon>
        <taxon>Orbiliomycetes</taxon>
        <taxon>Orbiliales</taxon>
        <taxon>Orbiliaceae</taxon>
        <taxon>Arthrobotrys</taxon>
    </lineage>
</organism>
<protein>
    <submittedName>
        <fullName evidence="2">Uncharacterized protein</fullName>
    </submittedName>
</protein>
<dbReference type="Proteomes" id="UP001370758">
    <property type="component" value="Unassembled WGS sequence"/>
</dbReference>
<dbReference type="AlphaFoldDB" id="A0AAV9W5U0"/>
<feature type="compositionally biased region" description="Low complexity" evidence="1">
    <location>
        <begin position="9"/>
        <end position="39"/>
    </location>
</feature>
<proteinExistence type="predicted"/>
<gene>
    <name evidence="2" type="ORF">TWF481_009742</name>
</gene>
<feature type="compositionally biased region" description="Acidic residues" evidence="1">
    <location>
        <begin position="64"/>
        <end position="77"/>
    </location>
</feature>
<feature type="region of interest" description="Disordered" evidence="1">
    <location>
        <begin position="1"/>
        <end position="77"/>
    </location>
</feature>
<evidence type="ECO:0000256" key="1">
    <source>
        <dbReference type="SAM" id="MobiDB-lite"/>
    </source>
</evidence>
<keyword evidence="3" id="KW-1185">Reference proteome</keyword>
<accession>A0AAV9W5U0</accession>
<evidence type="ECO:0000313" key="2">
    <source>
        <dbReference type="EMBL" id="KAK6501923.1"/>
    </source>
</evidence>
<comment type="caution">
    <text evidence="2">The sequence shown here is derived from an EMBL/GenBank/DDBJ whole genome shotgun (WGS) entry which is preliminary data.</text>
</comment>
<sequence>MSNPTNTLSPSPRDQSPSSSHPLLTIEIPPHPTSTIPSPLFYTSDDSGADDEGDELIYPHEYGDSEDDSHDETEDGDIAVLYGTSLNLGLAYPAGIDPLEDQNPRSLRLITNFDDSPVGLRKGWAEQYVGFEEGDEGNDDEDSENLKVEIATVGRVFRANSAALVDINIEELQAGI</sequence>
<evidence type="ECO:0000313" key="3">
    <source>
        <dbReference type="Proteomes" id="UP001370758"/>
    </source>
</evidence>
<dbReference type="EMBL" id="JAVHJL010000006">
    <property type="protein sequence ID" value="KAK6501923.1"/>
    <property type="molecule type" value="Genomic_DNA"/>
</dbReference>